<dbReference type="InterPro" id="IPR012675">
    <property type="entry name" value="Beta-grasp_dom_sf"/>
</dbReference>
<dbReference type="CDD" id="cd00207">
    <property type="entry name" value="fer2"/>
    <property type="match status" value="1"/>
</dbReference>
<evidence type="ECO:0000256" key="6">
    <source>
        <dbReference type="ARBA" id="ARBA00023002"/>
    </source>
</evidence>
<keyword evidence="3" id="KW-0001">2Fe-2S</keyword>
<dbReference type="SUPFAM" id="SSF52343">
    <property type="entry name" value="Ferredoxin reductase-like, C-terminal NADP-linked domain"/>
    <property type="match status" value="1"/>
</dbReference>
<reference evidence="12" key="1">
    <citation type="journal article" date="2019" name="Int. J. Syst. Evol. Microbiol.">
        <title>The Global Catalogue of Microorganisms (GCM) 10K type strain sequencing project: providing services to taxonomists for standard genome sequencing and annotation.</title>
        <authorList>
            <consortium name="The Broad Institute Genomics Platform"/>
            <consortium name="The Broad Institute Genome Sequencing Center for Infectious Disease"/>
            <person name="Wu L."/>
            <person name="Ma J."/>
        </authorList>
    </citation>
    <scope>NUCLEOTIDE SEQUENCE [LARGE SCALE GENOMIC DNA]</scope>
    <source>
        <strain evidence="12">ICMP 19430</strain>
    </source>
</reference>
<evidence type="ECO:0000256" key="8">
    <source>
        <dbReference type="ARBA" id="ARBA00023014"/>
    </source>
</evidence>
<keyword evidence="2" id="KW-0285">Flavoprotein</keyword>
<dbReference type="InterPro" id="IPR006058">
    <property type="entry name" value="2Fe2S_fd_BS"/>
</dbReference>
<keyword evidence="8" id="KW-0411">Iron-sulfur</keyword>
<name>A0ABW2MAA8_9ACTN</name>
<evidence type="ECO:0000256" key="2">
    <source>
        <dbReference type="ARBA" id="ARBA00022630"/>
    </source>
</evidence>
<keyword evidence="5" id="KW-0274">FAD</keyword>
<dbReference type="Gene3D" id="2.40.30.10">
    <property type="entry name" value="Translation factors"/>
    <property type="match status" value="1"/>
</dbReference>
<evidence type="ECO:0000256" key="3">
    <source>
        <dbReference type="ARBA" id="ARBA00022714"/>
    </source>
</evidence>
<dbReference type="SUPFAM" id="SSF63380">
    <property type="entry name" value="Riboflavin synthase domain-like"/>
    <property type="match status" value="1"/>
</dbReference>
<dbReference type="PANTHER" id="PTHR47354:SF8">
    <property type="entry name" value="1,2-PHENYLACETYL-COA EPOXIDASE, SUBUNIT E"/>
    <property type="match status" value="1"/>
</dbReference>
<evidence type="ECO:0000256" key="1">
    <source>
        <dbReference type="ARBA" id="ARBA00001974"/>
    </source>
</evidence>
<gene>
    <name evidence="11" type="ORF">ACFQW9_14605</name>
</gene>
<dbReference type="CDD" id="cd06214">
    <property type="entry name" value="PA_degradation_oxidoreductase_like"/>
    <property type="match status" value="1"/>
</dbReference>
<dbReference type="InterPro" id="IPR001433">
    <property type="entry name" value="OxRdtase_FAD/NAD-bd"/>
</dbReference>
<dbReference type="Gene3D" id="3.40.50.80">
    <property type="entry name" value="Nucleotide-binding domain of ferredoxin-NADP reductase (FNR) module"/>
    <property type="match status" value="1"/>
</dbReference>
<evidence type="ECO:0000256" key="7">
    <source>
        <dbReference type="ARBA" id="ARBA00023004"/>
    </source>
</evidence>
<keyword evidence="4" id="KW-0479">Metal-binding</keyword>
<organism evidence="11 12">
    <name type="scientific">Streptomyces caviscabies</name>
    <dbReference type="NCBI Taxonomy" id="90079"/>
    <lineage>
        <taxon>Bacteria</taxon>
        <taxon>Bacillati</taxon>
        <taxon>Actinomycetota</taxon>
        <taxon>Actinomycetes</taxon>
        <taxon>Kitasatosporales</taxon>
        <taxon>Streptomycetaceae</taxon>
        <taxon>Streptomyces</taxon>
    </lineage>
</organism>
<dbReference type="PRINTS" id="PR00410">
    <property type="entry name" value="PHEHYDRXLASE"/>
</dbReference>
<dbReference type="PRINTS" id="PR00371">
    <property type="entry name" value="FPNCR"/>
</dbReference>
<proteinExistence type="predicted"/>
<keyword evidence="7" id="KW-0408">Iron</keyword>
<evidence type="ECO:0000259" key="9">
    <source>
        <dbReference type="PROSITE" id="PS51085"/>
    </source>
</evidence>
<dbReference type="InterPro" id="IPR036010">
    <property type="entry name" value="2Fe-2S_ferredoxin-like_sf"/>
</dbReference>
<dbReference type="InterPro" id="IPR017938">
    <property type="entry name" value="Riboflavin_synthase-like_b-brl"/>
</dbReference>
<dbReference type="InterPro" id="IPR017927">
    <property type="entry name" value="FAD-bd_FR_type"/>
</dbReference>
<dbReference type="RefSeq" id="WP_249626607.1">
    <property type="nucleotide sequence ID" value="NZ_JBHTCK010000003.1"/>
</dbReference>
<evidence type="ECO:0000259" key="10">
    <source>
        <dbReference type="PROSITE" id="PS51384"/>
    </source>
</evidence>
<feature type="domain" description="2Fe-2S ferredoxin-type" evidence="9">
    <location>
        <begin position="263"/>
        <end position="352"/>
    </location>
</feature>
<evidence type="ECO:0000313" key="12">
    <source>
        <dbReference type="Proteomes" id="UP001596509"/>
    </source>
</evidence>
<dbReference type="Pfam" id="PF00111">
    <property type="entry name" value="Fer2"/>
    <property type="match status" value="1"/>
</dbReference>
<dbReference type="Pfam" id="PF00175">
    <property type="entry name" value="NAD_binding_1"/>
    <property type="match status" value="1"/>
</dbReference>
<keyword evidence="6" id="KW-0560">Oxidoreductase</keyword>
<evidence type="ECO:0000256" key="4">
    <source>
        <dbReference type="ARBA" id="ARBA00022723"/>
    </source>
</evidence>
<dbReference type="InterPro" id="IPR008333">
    <property type="entry name" value="Cbr1-like_FAD-bd_dom"/>
</dbReference>
<dbReference type="InterPro" id="IPR050415">
    <property type="entry name" value="MRET"/>
</dbReference>
<dbReference type="Pfam" id="PF00970">
    <property type="entry name" value="FAD_binding_6"/>
    <property type="match status" value="1"/>
</dbReference>
<dbReference type="Proteomes" id="UP001596509">
    <property type="component" value="Unassembled WGS sequence"/>
</dbReference>
<evidence type="ECO:0000313" key="11">
    <source>
        <dbReference type="EMBL" id="MFC7351871.1"/>
    </source>
</evidence>
<dbReference type="PROSITE" id="PS51384">
    <property type="entry name" value="FAD_FR"/>
    <property type="match status" value="1"/>
</dbReference>
<dbReference type="EMBL" id="JBHTCK010000003">
    <property type="protein sequence ID" value="MFC7351871.1"/>
    <property type="molecule type" value="Genomic_DNA"/>
</dbReference>
<protein>
    <submittedName>
        <fullName evidence="11">2Fe-2S iron-sulfur cluster-binding protein</fullName>
    </submittedName>
</protein>
<sequence>MTVPSPLRLRVLEVVRETHDAVSVRFEPPVGTAELDFRPGQFLTLRVPVPEDGWAARCYSLSSTPGAGAPTITVKRVHGGQASTWICEDLRPGDEILSLPPAGTFVAGEDHRDLLLFAAGSGITPVMSILRARLARPEGSAVVIYANRDEESVIFARELRELAERHPGRLLVLHHLESVQGLPTAEHLTRLCRPYADGVDLAMVCGPQPYMDACSQALTSLGLPRKKIVTERYRSLESDPFVTSGPAATAGPAVTAEPVGQSSTAVVEIDGERRELSWPAGVTLLDLLLEQGVEAPFSCREGACSACACRVMRGEVKMLRNEVLDAQDLAEGYVLACQALPAAERIEVSYDQ</sequence>
<keyword evidence="12" id="KW-1185">Reference proteome</keyword>
<accession>A0ABW2MAA8</accession>
<dbReference type="InterPro" id="IPR039261">
    <property type="entry name" value="FNR_nucleotide-bd"/>
</dbReference>
<evidence type="ECO:0000256" key="5">
    <source>
        <dbReference type="ARBA" id="ARBA00022827"/>
    </source>
</evidence>
<dbReference type="PROSITE" id="PS00197">
    <property type="entry name" value="2FE2S_FER_1"/>
    <property type="match status" value="1"/>
</dbReference>
<comment type="caution">
    <text evidence="11">The sequence shown here is derived from an EMBL/GenBank/DDBJ whole genome shotgun (WGS) entry which is preliminary data.</text>
</comment>
<dbReference type="InterPro" id="IPR001041">
    <property type="entry name" value="2Fe-2S_ferredoxin-type"/>
</dbReference>
<dbReference type="PROSITE" id="PS51085">
    <property type="entry name" value="2FE2S_FER_2"/>
    <property type="match status" value="1"/>
</dbReference>
<dbReference type="Gene3D" id="3.10.20.30">
    <property type="match status" value="1"/>
</dbReference>
<comment type="cofactor">
    <cofactor evidence="1">
        <name>FAD</name>
        <dbReference type="ChEBI" id="CHEBI:57692"/>
    </cofactor>
</comment>
<dbReference type="InterPro" id="IPR001709">
    <property type="entry name" value="Flavoprot_Pyr_Nucl_cyt_Rdtase"/>
</dbReference>
<dbReference type="PANTHER" id="PTHR47354">
    <property type="entry name" value="NADH OXIDOREDUCTASE HCR"/>
    <property type="match status" value="1"/>
</dbReference>
<dbReference type="SUPFAM" id="SSF54292">
    <property type="entry name" value="2Fe-2S ferredoxin-like"/>
    <property type="match status" value="1"/>
</dbReference>
<feature type="domain" description="FAD-binding FR-type" evidence="10">
    <location>
        <begin position="4"/>
        <end position="108"/>
    </location>
</feature>